<organism evidence="4 5">
    <name type="scientific">Kingdonia uniflora</name>
    <dbReference type="NCBI Taxonomy" id="39325"/>
    <lineage>
        <taxon>Eukaryota</taxon>
        <taxon>Viridiplantae</taxon>
        <taxon>Streptophyta</taxon>
        <taxon>Embryophyta</taxon>
        <taxon>Tracheophyta</taxon>
        <taxon>Spermatophyta</taxon>
        <taxon>Magnoliopsida</taxon>
        <taxon>Ranunculales</taxon>
        <taxon>Circaeasteraceae</taxon>
        <taxon>Kingdonia</taxon>
    </lineage>
</organism>
<feature type="compositionally biased region" description="Basic and acidic residues" evidence="3">
    <location>
        <begin position="545"/>
        <end position="564"/>
    </location>
</feature>
<dbReference type="EMBL" id="JACGCM010001686">
    <property type="protein sequence ID" value="KAF6151570.1"/>
    <property type="molecule type" value="Genomic_DNA"/>
</dbReference>
<dbReference type="OrthoDB" id="1904536at2759"/>
<dbReference type="Gene3D" id="3.80.10.10">
    <property type="entry name" value="Ribonuclease Inhibitor"/>
    <property type="match status" value="1"/>
</dbReference>
<dbReference type="PANTHER" id="PTHR15454">
    <property type="entry name" value="NISCHARIN RELATED"/>
    <property type="match status" value="1"/>
</dbReference>
<dbReference type="InterPro" id="IPR001611">
    <property type="entry name" value="Leu-rich_rpt"/>
</dbReference>
<dbReference type="AlphaFoldDB" id="A0A7J7M9W8"/>
<dbReference type="InterPro" id="IPR025875">
    <property type="entry name" value="Leu-rich_rpt_4"/>
</dbReference>
<dbReference type="Proteomes" id="UP000541444">
    <property type="component" value="Unassembled WGS sequence"/>
</dbReference>
<name>A0A7J7M9W8_9MAGN</name>
<reference evidence="4 5" key="1">
    <citation type="journal article" date="2020" name="IScience">
        <title>Genome Sequencing of the Endangered Kingdonia uniflora (Circaeasteraceae, Ranunculales) Reveals Potential Mechanisms of Evolutionary Specialization.</title>
        <authorList>
            <person name="Sun Y."/>
            <person name="Deng T."/>
            <person name="Zhang A."/>
            <person name="Moore M.J."/>
            <person name="Landis J.B."/>
            <person name="Lin N."/>
            <person name="Zhang H."/>
            <person name="Zhang X."/>
            <person name="Huang J."/>
            <person name="Zhang X."/>
            <person name="Sun H."/>
            <person name="Wang H."/>
        </authorList>
    </citation>
    <scope>NUCLEOTIDE SEQUENCE [LARGE SCALE GENOMIC DNA]</scope>
    <source>
        <strain evidence="4">TB1705</strain>
        <tissue evidence="4">Leaf</tissue>
    </source>
</reference>
<dbReference type="SMART" id="SM00365">
    <property type="entry name" value="LRR_SD22"/>
    <property type="match status" value="4"/>
</dbReference>
<dbReference type="Pfam" id="PF13855">
    <property type="entry name" value="LRR_8"/>
    <property type="match status" value="1"/>
</dbReference>
<dbReference type="SMART" id="SM00369">
    <property type="entry name" value="LRR_TYP"/>
    <property type="match status" value="3"/>
</dbReference>
<evidence type="ECO:0000256" key="2">
    <source>
        <dbReference type="ARBA" id="ARBA00022737"/>
    </source>
</evidence>
<evidence type="ECO:0000256" key="3">
    <source>
        <dbReference type="SAM" id="MobiDB-lite"/>
    </source>
</evidence>
<feature type="compositionally biased region" description="Basic residues" evidence="3">
    <location>
        <begin position="591"/>
        <end position="600"/>
    </location>
</feature>
<dbReference type="InterPro" id="IPR032675">
    <property type="entry name" value="LRR_dom_sf"/>
</dbReference>
<keyword evidence="1" id="KW-0433">Leucine-rich repeat</keyword>
<gene>
    <name evidence="4" type="ORF">GIB67_021756</name>
</gene>
<evidence type="ECO:0000313" key="4">
    <source>
        <dbReference type="EMBL" id="KAF6151570.1"/>
    </source>
</evidence>
<dbReference type="GO" id="GO:0005737">
    <property type="term" value="C:cytoplasm"/>
    <property type="evidence" value="ECO:0007669"/>
    <property type="project" value="TreeGrafter"/>
</dbReference>
<protein>
    <submittedName>
        <fullName evidence="4">Uncharacterized protein</fullName>
    </submittedName>
</protein>
<dbReference type="SUPFAM" id="SSF52075">
    <property type="entry name" value="Outer arm dynein light chain 1"/>
    <property type="match status" value="1"/>
</dbReference>
<dbReference type="Pfam" id="PF12799">
    <property type="entry name" value="LRR_4"/>
    <property type="match status" value="1"/>
</dbReference>
<dbReference type="InterPro" id="IPR003591">
    <property type="entry name" value="Leu-rich_rpt_typical-subtyp"/>
</dbReference>
<dbReference type="PANTHER" id="PTHR15454:SF7">
    <property type="entry name" value="OS07G0106100 PROTEIN"/>
    <property type="match status" value="1"/>
</dbReference>
<evidence type="ECO:0000313" key="5">
    <source>
        <dbReference type="Proteomes" id="UP000541444"/>
    </source>
</evidence>
<keyword evidence="5" id="KW-1185">Reference proteome</keyword>
<comment type="caution">
    <text evidence="4">The sequence shown here is derived from an EMBL/GenBank/DDBJ whole genome shotgun (WGS) entry which is preliminary data.</text>
</comment>
<feature type="compositionally biased region" description="Polar residues" evidence="3">
    <location>
        <begin position="573"/>
        <end position="582"/>
    </location>
</feature>
<proteinExistence type="predicted"/>
<evidence type="ECO:0000256" key="1">
    <source>
        <dbReference type="ARBA" id="ARBA00022614"/>
    </source>
</evidence>
<keyword evidence="2" id="KW-0677">Repeat</keyword>
<feature type="region of interest" description="Disordered" evidence="3">
    <location>
        <begin position="542"/>
        <end position="612"/>
    </location>
</feature>
<accession>A0A7J7M9W8</accession>
<dbReference type="FunFam" id="3.80.10.10:FF:000320">
    <property type="entry name" value="Protein phosphatase 1 regulatory subunit pprA"/>
    <property type="match status" value="1"/>
</dbReference>
<sequence length="641" mass="71353">MFRFSCFHVHIHQHKSKKGVERPANSVHSLPIMNESYDNPLDGSVGQVSSPDGATDFRPKVPLVKSQSLGSGLYREGRVSTYIDTEDEMDKYSSYDNFDDNSFAILERNSHDGVSLPNEYHHNQVAVSFQVDESKDNLMIKETIFSIGGREQPEGEGCEYSSAQLYGEDVGESENCTPCTPHMIVRSRSLPNPRISSTLHVDQESRCRSSEDLVVLNAKMKDLVNHEVGAHSVAHQEKDSNIYEIEEEKYESTFSDRFDFHNFNSQIPEIDEVELMKNLESRVSVRSWDKIPSKEFKVKRIEEWVNMIDLEQSNNFQDAGESLYSTNAVKKGPTVLGSATNVKLDAKSTHAMESAKKYIASLTASSASAQLTNLGLVVVPLLSAFVSLRVLNLSGNGIVRITAGALPRGLHTLNLAKNHISTIEGLRELTRLRVLDLSYNRLLRIGHGLGYCSSLKELYLAGNKISEVEGLHRLLKLKVLDLRFNKISTAKCLGLLAANLEAINLEGNPAQRNVGDEQLKKYLQGPLPKLVYYNKHPIRASSSKEVVDRPARSVTDRGLRSEHKLSRKGNHTGKASSSSHGHTVQAAGSPKRSKDRHHRQLPPTGTRGIRHNYLDLGSKLLDFRTDLSMRRSQSEGSLGAS</sequence>
<dbReference type="PROSITE" id="PS51450">
    <property type="entry name" value="LRR"/>
    <property type="match status" value="2"/>
</dbReference>